<dbReference type="InterPro" id="IPR010645">
    <property type="entry name" value="MFS_4"/>
</dbReference>
<dbReference type="Pfam" id="PF06779">
    <property type="entry name" value="MFS_4"/>
    <property type="match status" value="1"/>
</dbReference>
<feature type="transmembrane region" description="Helical" evidence="4">
    <location>
        <begin position="216"/>
        <end position="237"/>
    </location>
</feature>
<feature type="transmembrane region" description="Helical" evidence="4">
    <location>
        <begin position="20"/>
        <end position="39"/>
    </location>
</feature>
<gene>
    <name evidence="6" type="ORF">GCM10007301_26820</name>
</gene>
<name>A0A917FCD4_9HYPH</name>
<evidence type="ECO:0000256" key="1">
    <source>
        <dbReference type="ARBA" id="ARBA00022692"/>
    </source>
</evidence>
<accession>A0A917FCD4</accession>
<dbReference type="GO" id="GO:0005886">
    <property type="term" value="C:plasma membrane"/>
    <property type="evidence" value="ECO:0007669"/>
    <property type="project" value="TreeGrafter"/>
</dbReference>
<feature type="transmembrane region" description="Helical" evidence="4">
    <location>
        <begin position="340"/>
        <end position="361"/>
    </location>
</feature>
<proteinExistence type="predicted"/>
<dbReference type="AlphaFoldDB" id="A0A917FCD4"/>
<dbReference type="InterPro" id="IPR036259">
    <property type="entry name" value="MFS_trans_sf"/>
</dbReference>
<feature type="transmembrane region" description="Helical" evidence="4">
    <location>
        <begin position="146"/>
        <end position="170"/>
    </location>
</feature>
<keyword evidence="1 4" id="KW-0812">Transmembrane</keyword>
<evidence type="ECO:0000313" key="6">
    <source>
        <dbReference type="EMBL" id="GGF65747.1"/>
    </source>
</evidence>
<evidence type="ECO:0000259" key="5">
    <source>
        <dbReference type="PROSITE" id="PS50850"/>
    </source>
</evidence>
<dbReference type="SUPFAM" id="SSF103473">
    <property type="entry name" value="MFS general substrate transporter"/>
    <property type="match status" value="1"/>
</dbReference>
<feature type="transmembrane region" description="Helical" evidence="4">
    <location>
        <begin position="176"/>
        <end position="195"/>
    </location>
</feature>
<evidence type="ECO:0000313" key="7">
    <source>
        <dbReference type="Proteomes" id="UP000606044"/>
    </source>
</evidence>
<keyword evidence="2 4" id="KW-1133">Transmembrane helix</keyword>
<sequence>MTRAADPVPHTPPGPSAARATLAGFCAALVGVGIARFGYTPLIPLLISQHWFEAGQAAYLGAFNLLGYLAGALLADPLARRLPLPLVLRASMIASAIGMLACAWHAPFGWFVLWRVVTGVSGGILTVLAPAAVLSRIPFHRQGAVGGILFGGVGLGIVASGTLVPLLMRFGLSETWLGLGFICVIGVLAAWNGWPEVRRAPVAAVEGTRPGRNPRLWIVIVCYGLNGLGFVPFMLFLVDMIARGRGFGIDAGALCWVVFGLAALAGPMVCGWFADKMGIDIALPLAFALQAGAAALVVAPVPFWLTLVGAAVIGVFVPGIVPLVLGRVRDALPGDPRRQARGWTACTAMLALSTAAGGYGMSALFARGVGYDVLFLLGALAIVLALALDLAGLAFARRR</sequence>
<protein>
    <submittedName>
        <fullName evidence="6">MFS transporter</fullName>
    </submittedName>
</protein>
<feature type="transmembrane region" description="Helical" evidence="4">
    <location>
        <begin position="373"/>
        <end position="396"/>
    </location>
</feature>
<dbReference type="EMBL" id="BMCT01000003">
    <property type="protein sequence ID" value="GGF65747.1"/>
    <property type="molecule type" value="Genomic_DNA"/>
</dbReference>
<dbReference type="Gene3D" id="1.20.1250.20">
    <property type="entry name" value="MFS general substrate transporter like domains"/>
    <property type="match status" value="1"/>
</dbReference>
<dbReference type="GO" id="GO:0022857">
    <property type="term" value="F:transmembrane transporter activity"/>
    <property type="evidence" value="ECO:0007669"/>
    <property type="project" value="InterPro"/>
</dbReference>
<feature type="domain" description="Major facilitator superfamily (MFS) profile" evidence="5">
    <location>
        <begin position="19"/>
        <end position="397"/>
    </location>
</feature>
<evidence type="ECO:0000256" key="4">
    <source>
        <dbReference type="SAM" id="Phobius"/>
    </source>
</evidence>
<feature type="transmembrane region" description="Helical" evidence="4">
    <location>
        <begin position="281"/>
        <end position="301"/>
    </location>
</feature>
<reference evidence="6" key="2">
    <citation type="submission" date="2020-09" db="EMBL/GenBank/DDBJ databases">
        <authorList>
            <person name="Sun Q."/>
            <person name="Sedlacek I."/>
        </authorList>
    </citation>
    <scope>NUCLEOTIDE SEQUENCE</scope>
    <source>
        <strain evidence="6">CCM 7897</strain>
    </source>
</reference>
<dbReference type="PANTHER" id="PTHR23537">
    <property type="match status" value="1"/>
</dbReference>
<dbReference type="PROSITE" id="PS50850">
    <property type="entry name" value="MFS"/>
    <property type="match status" value="1"/>
</dbReference>
<keyword evidence="7" id="KW-1185">Reference proteome</keyword>
<dbReference type="Proteomes" id="UP000606044">
    <property type="component" value="Unassembled WGS sequence"/>
</dbReference>
<evidence type="ECO:0000256" key="3">
    <source>
        <dbReference type="ARBA" id="ARBA00023136"/>
    </source>
</evidence>
<dbReference type="PANTHER" id="PTHR23537:SF1">
    <property type="entry name" value="SUGAR TRANSPORTER"/>
    <property type="match status" value="1"/>
</dbReference>
<dbReference type="InterPro" id="IPR020846">
    <property type="entry name" value="MFS_dom"/>
</dbReference>
<comment type="caution">
    <text evidence="6">The sequence shown here is derived from an EMBL/GenBank/DDBJ whole genome shotgun (WGS) entry which is preliminary data.</text>
</comment>
<dbReference type="RefSeq" id="WP_188579292.1">
    <property type="nucleotide sequence ID" value="NZ_BMCT01000003.1"/>
</dbReference>
<feature type="transmembrane region" description="Helical" evidence="4">
    <location>
        <begin position="59"/>
        <end position="79"/>
    </location>
</feature>
<feature type="transmembrane region" description="Helical" evidence="4">
    <location>
        <begin position="307"/>
        <end position="328"/>
    </location>
</feature>
<evidence type="ECO:0000256" key="2">
    <source>
        <dbReference type="ARBA" id="ARBA00022989"/>
    </source>
</evidence>
<organism evidence="6 7">
    <name type="scientific">Azorhizobium oxalatiphilum</name>
    <dbReference type="NCBI Taxonomy" id="980631"/>
    <lineage>
        <taxon>Bacteria</taxon>
        <taxon>Pseudomonadati</taxon>
        <taxon>Pseudomonadota</taxon>
        <taxon>Alphaproteobacteria</taxon>
        <taxon>Hyphomicrobiales</taxon>
        <taxon>Xanthobacteraceae</taxon>
        <taxon>Azorhizobium</taxon>
    </lineage>
</organism>
<reference evidence="6" key="1">
    <citation type="journal article" date="2014" name="Int. J. Syst. Evol. Microbiol.">
        <title>Complete genome sequence of Corynebacterium casei LMG S-19264T (=DSM 44701T), isolated from a smear-ripened cheese.</title>
        <authorList>
            <consortium name="US DOE Joint Genome Institute (JGI-PGF)"/>
            <person name="Walter F."/>
            <person name="Albersmeier A."/>
            <person name="Kalinowski J."/>
            <person name="Ruckert C."/>
        </authorList>
    </citation>
    <scope>NUCLEOTIDE SEQUENCE</scope>
    <source>
        <strain evidence="6">CCM 7897</strain>
    </source>
</reference>
<feature type="transmembrane region" description="Helical" evidence="4">
    <location>
        <begin position="249"/>
        <end position="274"/>
    </location>
</feature>
<feature type="transmembrane region" description="Helical" evidence="4">
    <location>
        <begin position="112"/>
        <end position="134"/>
    </location>
</feature>
<keyword evidence="3 4" id="KW-0472">Membrane</keyword>
<feature type="transmembrane region" description="Helical" evidence="4">
    <location>
        <begin position="86"/>
        <end position="106"/>
    </location>
</feature>